<feature type="transmembrane region" description="Helical" evidence="1">
    <location>
        <begin position="44"/>
        <end position="64"/>
    </location>
</feature>
<reference evidence="2 3" key="1">
    <citation type="journal article" date="2015" name="Int. J. Syst. Evol. Microbiol.">
        <title>Thermococcus eurythermalis sp. nov., a conditional piezophilic hyperthermophilic archaeon with a wide temperature range isolated from an oil-immersed chimney in the Guaymas Basin.</title>
        <authorList>
            <person name="Zhao W."/>
            <person name="Zeng X."/>
            <person name="Xiao X."/>
        </authorList>
    </citation>
    <scope>NUCLEOTIDE SEQUENCE [LARGE SCALE GENOMIC DNA]</scope>
    <source>
        <strain evidence="2 3">A501</strain>
    </source>
</reference>
<dbReference type="AlphaFoldDB" id="A0A097QSF7"/>
<feature type="transmembrane region" description="Helical" evidence="1">
    <location>
        <begin position="333"/>
        <end position="359"/>
    </location>
</feature>
<keyword evidence="1" id="KW-0472">Membrane</keyword>
<dbReference type="HOGENOM" id="CLU_670182_0_0_2"/>
<proteinExistence type="predicted"/>
<feature type="transmembrane region" description="Helical" evidence="1">
    <location>
        <begin position="20"/>
        <end position="38"/>
    </location>
</feature>
<evidence type="ECO:0000313" key="2">
    <source>
        <dbReference type="EMBL" id="AIU69389.1"/>
    </source>
</evidence>
<feature type="transmembrane region" description="Helical" evidence="1">
    <location>
        <begin position="76"/>
        <end position="99"/>
    </location>
</feature>
<feature type="transmembrane region" description="Helical" evidence="1">
    <location>
        <begin position="105"/>
        <end position="125"/>
    </location>
</feature>
<evidence type="ECO:0000313" key="3">
    <source>
        <dbReference type="Proteomes" id="UP000029980"/>
    </source>
</evidence>
<dbReference type="STRING" id="1505907.TEU_02980"/>
<keyword evidence="1" id="KW-0812">Transmembrane</keyword>
<dbReference type="RefSeq" id="WP_050002370.1">
    <property type="nucleotide sequence ID" value="NZ_CP008887.1"/>
</dbReference>
<name>A0A097QSF7_9EURY</name>
<feature type="transmembrane region" description="Helical" evidence="1">
    <location>
        <begin position="215"/>
        <end position="238"/>
    </location>
</feature>
<dbReference type="EMBL" id="CP008887">
    <property type="protein sequence ID" value="AIU69389.1"/>
    <property type="molecule type" value="Genomic_DNA"/>
</dbReference>
<feature type="transmembrane region" description="Helical" evidence="1">
    <location>
        <begin position="389"/>
        <end position="406"/>
    </location>
</feature>
<dbReference type="GeneID" id="25152397"/>
<feature type="transmembrane region" description="Helical" evidence="1">
    <location>
        <begin position="366"/>
        <end position="383"/>
    </location>
</feature>
<dbReference type="KEGG" id="teu:TEU_02980"/>
<evidence type="ECO:0000256" key="1">
    <source>
        <dbReference type="SAM" id="Phobius"/>
    </source>
</evidence>
<dbReference type="Proteomes" id="UP000029980">
    <property type="component" value="Chromosome"/>
</dbReference>
<feature type="transmembrane region" description="Helical" evidence="1">
    <location>
        <begin position="132"/>
        <end position="150"/>
    </location>
</feature>
<keyword evidence="3" id="KW-1185">Reference proteome</keyword>
<protein>
    <submittedName>
        <fullName evidence="2">Uncharacterized protein</fullName>
    </submittedName>
</protein>
<organism evidence="2 3">
    <name type="scientific">Thermococcus eurythermalis</name>
    <dbReference type="NCBI Taxonomy" id="1505907"/>
    <lineage>
        <taxon>Archaea</taxon>
        <taxon>Methanobacteriati</taxon>
        <taxon>Methanobacteriota</taxon>
        <taxon>Thermococci</taxon>
        <taxon>Thermococcales</taxon>
        <taxon>Thermococcaceae</taxon>
        <taxon>Thermococcus</taxon>
    </lineage>
</organism>
<keyword evidence="1" id="KW-1133">Transmembrane helix</keyword>
<accession>A0A097QSF7</accession>
<gene>
    <name evidence="2" type="ORF">TEU_02980</name>
</gene>
<dbReference type="OrthoDB" id="102578at2157"/>
<sequence>MSEVVWRGAYPVFTLESLKLKWNVFLLYAMGLALYPLLDDARLVLPYFVAGFLFVAFSGDFWETAQVFLSKPYRRLHLFFELFLSNLLIVFLMIAPFALFDVRSVVFALFAIPFLPLGYLTSLAIKSPKKAMTAGIVIFLLLTFVPPGIVQLKAQEKAQSALEIKSLEDYEANKEEYGRLVTELERRYSNYAFFSPGAQLELFARDVETDDREDAFLRLSITLATFLALTSLALFLFLRFEPGTVIKPSLPALYIPSLPWWIGKELAGLWASRTFQALLVLLILPVDGTLKSFALLFLLPLASLEVLSENPVLILSKPVGRSYLLRRFLITSLLFGISIPVCRFSFGVAFFLASLTFFIGLFTRKGALILIPVLALLFAPAISSAEASLVLMVLSAIPLILSAFRLSRMDFSAWGGVG</sequence>